<dbReference type="AlphaFoldDB" id="A0A1B6JKZ4"/>
<sequence length="366" mass="41444">GGFNRQNHKKGGVAVFAKSNVQNDITLVSTSNPASECICETTLLKIKLKKQQLYILGVYRSPSSNLDQAIEVLMAQLDNALTTNNPMIVMGDINVDAMTVNENTLKLEEALLGYDLRRLKLPPTRITHSSQTSIDFICTNMSEADISTQVLDTGISDHCAQLCNINTDKRLIPAQTLTRKINKYTMEDLRLLLEVKDWSKVLQTSNVDDAFEMFQKTLQQALDISCPLSTMKLKNNNLKKIWDAESNELKDNYLEAINRAILTGKPEDKMEAAQKKKAYDLKLKTLKKEEIANRFEEADNKTKVLWNIINQERKSRTSNMQLDTLIVNRETISSPTEIANHLNEFFATTAERTLMNSTQNNKHTKT</sequence>
<gene>
    <name evidence="2" type="ORF">g.3279</name>
</gene>
<feature type="non-terminal residue" evidence="2">
    <location>
        <position position="1"/>
    </location>
</feature>
<dbReference type="PANTHER" id="PTHR33776">
    <property type="entry name" value="ENDO/EXONUCLEASE/PHOSPHATASE DOMAIN-CONTAINING PROTEIN"/>
    <property type="match status" value="1"/>
</dbReference>
<reference evidence="2" key="1">
    <citation type="submission" date="2015-11" db="EMBL/GenBank/DDBJ databases">
        <title>De novo transcriptome assembly of four potential Pierce s Disease insect vectors from Arizona vineyards.</title>
        <authorList>
            <person name="Tassone E.E."/>
        </authorList>
    </citation>
    <scope>NUCLEOTIDE SEQUENCE</scope>
</reference>
<feature type="domain" description="Endonuclease/exonuclease/phosphatase" evidence="1">
    <location>
        <begin position="54"/>
        <end position="159"/>
    </location>
</feature>
<name>A0A1B6JKZ4_9HEMI</name>
<dbReference type="EMBL" id="GECU01007760">
    <property type="protein sequence ID" value="JAS99946.1"/>
    <property type="molecule type" value="Transcribed_RNA"/>
</dbReference>
<proteinExistence type="predicted"/>
<dbReference type="InterPro" id="IPR036691">
    <property type="entry name" value="Endo/exonu/phosph_ase_sf"/>
</dbReference>
<dbReference type="InterPro" id="IPR005135">
    <property type="entry name" value="Endo/exonuclease/phosphatase"/>
</dbReference>
<evidence type="ECO:0000313" key="2">
    <source>
        <dbReference type="EMBL" id="JAS99946.1"/>
    </source>
</evidence>
<protein>
    <recommendedName>
        <fullName evidence="1">Endonuclease/exonuclease/phosphatase domain-containing protein</fullName>
    </recommendedName>
</protein>
<dbReference type="Gene3D" id="3.60.10.10">
    <property type="entry name" value="Endonuclease/exonuclease/phosphatase"/>
    <property type="match status" value="1"/>
</dbReference>
<dbReference type="Pfam" id="PF14529">
    <property type="entry name" value="Exo_endo_phos_2"/>
    <property type="match status" value="1"/>
</dbReference>
<organism evidence="2">
    <name type="scientific">Homalodisca liturata</name>
    <dbReference type="NCBI Taxonomy" id="320908"/>
    <lineage>
        <taxon>Eukaryota</taxon>
        <taxon>Metazoa</taxon>
        <taxon>Ecdysozoa</taxon>
        <taxon>Arthropoda</taxon>
        <taxon>Hexapoda</taxon>
        <taxon>Insecta</taxon>
        <taxon>Pterygota</taxon>
        <taxon>Neoptera</taxon>
        <taxon>Paraneoptera</taxon>
        <taxon>Hemiptera</taxon>
        <taxon>Auchenorrhyncha</taxon>
        <taxon>Membracoidea</taxon>
        <taxon>Cicadellidae</taxon>
        <taxon>Cicadellinae</taxon>
        <taxon>Proconiini</taxon>
        <taxon>Homalodisca</taxon>
    </lineage>
</organism>
<dbReference type="SUPFAM" id="SSF56219">
    <property type="entry name" value="DNase I-like"/>
    <property type="match status" value="1"/>
</dbReference>
<evidence type="ECO:0000259" key="1">
    <source>
        <dbReference type="Pfam" id="PF14529"/>
    </source>
</evidence>
<dbReference type="PANTHER" id="PTHR33776:SF4">
    <property type="entry name" value="ENDONUCLEASE_EXONUCLEASE_PHOSPHATASE DOMAIN-CONTAINING PROTEIN"/>
    <property type="match status" value="1"/>
</dbReference>
<feature type="non-terminal residue" evidence="2">
    <location>
        <position position="366"/>
    </location>
</feature>
<accession>A0A1B6JKZ4</accession>
<dbReference type="GO" id="GO:0003824">
    <property type="term" value="F:catalytic activity"/>
    <property type="evidence" value="ECO:0007669"/>
    <property type="project" value="InterPro"/>
</dbReference>